<proteinExistence type="predicted"/>
<protein>
    <submittedName>
        <fullName evidence="1">Uncharacterized protein</fullName>
    </submittedName>
</protein>
<organism evidence="1">
    <name type="scientific">Siphoviridae sp. ct16C7</name>
    <dbReference type="NCBI Taxonomy" id="2825304"/>
    <lineage>
        <taxon>Viruses</taxon>
        <taxon>Duplodnaviria</taxon>
        <taxon>Heunggongvirae</taxon>
        <taxon>Uroviricota</taxon>
        <taxon>Caudoviricetes</taxon>
    </lineage>
</organism>
<dbReference type="EMBL" id="BK015293">
    <property type="protein sequence ID" value="DAD99800.1"/>
    <property type="molecule type" value="Genomic_DNA"/>
</dbReference>
<name>A0A8S5P023_9CAUD</name>
<accession>A0A8S5P023</accession>
<sequence length="130" mass="15526">MTDEELDEYLTNWGRWSRECKTPSRSFLARLMADAGSLPQEEKMVQVDIKKALQVTRAWRGMPATTYTDKCIKSLIGIFYAYPVSQENMLLIMRKQFKLRMKYRDFDPFIERGRIILKNRLEKILWEPIK</sequence>
<evidence type="ECO:0000313" key="1">
    <source>
        <dbReference type="EMBL" id="DAD99800.1"/>
    </source>
</evidence>
<reference evidence="1" key="1">
    <citation type="journal article" date="2021" name="Proc. Natl. Acad. Sci. U.S.A.">
        <title>A Catalog of Tens of Thousands of Viruses from Human Metagenomes Reveals Hidden Associations with Chronic Diseases.</title>
        <authorList>
            <person name="Tisza M.J."/>
            <person name="Buck C.B."/>
        </authorList>
    </citation>
    <scope>NUCLEOTIDE SEQUENCE</scope>
    <source>
        <strain evidence="1">Ct16C7</strain>
    </source>
</reference>